<comment type="caution">
    <text evidence="6">The sequence shown here is derived from an EMBL/GenBank/DDBJ whole genome shotgun (WGS) entry which is preliminary data.</text>
</comment>
<dbReference type="EMBL" id="JSAN01000016">
    <property type="protein sequence ID" value="KIC74036.1"/>
    <property type="molecule type" value="Genomic_DNA"/>
</dbReference>
<keyword evidence="1" id="KW-0645">Protease</keyword>
<dbReference type="InterPro" id="IPR027268">
    <property type="entry name" value="Peptidase_M4/M1_CTD_sf"/>
</dbReference>
<dbReference type="PATRIC" id="fig|362787.3.peg.226"/>
<dbReference type="GO" id="GO:0006508">
    <property type="term" value="P:proteolysis"/>
    <property type="evidence" value="ECO:0007669"/>
    <property type="project" value="UniProtKB-KW"/>
</dbReference>
<proteinExistence type="predicted"/>
<evidence type="ECO:0000256" key="1">
    <source>
        <dbReference type="ARBA" id="ARBA00022670"/>
    </source>
</evidence>
<evidence type="ECO:0000256" key="2">
    <source>
        <dbReference type="ARBA" id="ARBA00022801"/>
    </source>
</evidence>
<reference evidence="6 7" key="1">
    <citation type="journal article" date="2014" name="Mol. Biol. Evol.">
        <title>Massive expansion of Ubiquitination-related gene families within the Chlamydiae.</title>
        <authorList>
            <person name="Domman D."/>
            <person name="Collingro A."/>
            <person name="Lagkouvardos I."/>
            <person name="Gehre L."/>
            <person name="Weinmaier T."/>
            <person name="Rattei T."/>
            <person name="Subtil A."/>
            <person name="Horn M."/>
        </authorList>
    </citation>
    <scope>NUCLEOTIDE SEQUENCE [LARGE SCALE GENOMIC DNA]</scope>
    <source>
        <strain evidence="6 7">EI2</strain>
    </source>
</reference>
<keyword evidence="4" id="KW-0482">Metalloprotease</keyword>
<dbReference type="InterPro" id="IPR001570">
    <property type="entry name" value="Peptidase_M4_C_domain"/>
</dbReference>
<dbReference type="GO" id="GO:0004222">
    <property type="term" value="F:metalloendopeptidase activity"/>
    <property type="evidence" value="ECO:0007669"/>
    <property type="project" value="InterPro"/>
</dbReference>
<dbReference type="SUPFAM" id="SSF55486">
    <property type="entry name" value="Metalloproteases ('zincins'), catalytic domain"/>
    <property type="match status" value="1"/>
</dbReference>
<keyword evidence="2" id="KW-0378">Hydrolase</keyword>
<dbReference type="PANTHER" id="PTHR33794">
    <property type="entry name" value="BACILLOLYSIN"/>
    <property type="match status" value="1"/>
</dbReference>
<sequence>MKYFKNKGIKMAELSHAFNSPSPYQPTQVLSYTTEELLQKGYLVIPCGTQEEAKLCLKINAVVETIKEFYWMNFQLIGVNVDKEGAIPPFFIHYPKENAYYAPKLKHFAFDNKFASRPDIVCHEMTHAVIAYHNPLQYKGESGALDEAIADVAAIAFKQYKSTSPNDWQIGNLRNLSNIPEKFKSSPTYNLGNDFGYVHDNSLIISHTFYLASKNLSHDSTHCKLLFNIWFKSMLALGDKSFKGFKAKTIQVANEDIHTVGRIVINAISDAWEQTSPLFP</sequence>
<dbReference type="PANTHER" id="PTHR33794:SF1">
    <property type="entry name" value="BACILLOLYSIN"/>
    <property type="match status" value="1"/>
</dbReference>
<dbReference type="Pfam" id="PF02868">
    <property type="entry name" value="Peptidase_M4_C"/>
    <property type="match status" value="1"/>
</dbReference>
<organism evidence="6 7">
    <name type="scientific">Candidatus Protochlamydia amoebophila</name>
    <dbReference type="NCBI Taxonomy" id="362787"/>
    <lineage>
        <taxon>Bacteria</taxon>
        <taxon>Pseudomonadati</taxon>
        <taxon>Chlamydiota</taxon>
        <taxon>Chlamydiia</taxon>
        <taxon>Parachlamydiales</taxon>
        <taxon>Parachlamydiaceae</taxon>
        <taxon>Candidatus Protochlamydia</taxon>
    </lineage>
</organism>
<dbReference type="InterPro" id="IPR050728">
    <property type="entry name" value="Zinc_Metalloprotease_M4"/>
</dbReference>
<evidence type="ECO:0000313" key="6">
    <source>
        <dbReference type="EMBL" id="KIC74036.1"/>
    </source>
</evidence>
<keyword evidence="3" id="KW-0862">Zinc</keyword>
<protein>
    <submittedName>
        <fullName evidence="6">Putative metalloendopeptidase</fullName>
    </submittedName>
</protein>
<dbReference type="Gene3D" id="3.10.170.10">
    <property type="match status" value="1"/>
</dbReference>
<feature type="domain" description="Peptidase M4 C-terminal" evidence="5">
    <location>
        <begin position="136"/>
        <end position="274"/>
    </location>
</feature>
<evidence type="ECO:0000256" key="3">
    <source>
        <dbReference type="ARBA" id="ARBA00022833"/>
    </source>
</evidence>
<evidence type="ECO:0000256" key="4">
    <source>
        <dbReference type="ARBA" id="ARBA00023049"/>
    </source>
</evidence>
<evidence type="ECO:0000259" key="5">
    <source>
        <dbReference type="Pfam" id="PF02868"/>
    </source>
</evidence>
<dbReference type="Proteomes" id="UP000031465">
    <property type="component" value="Unassembled WGS sequence"/>
</dbReference>
<dbReference type="Gene3D" id="1.10.390.10">
    <property type="entry name" value="Neutral Protease Domain 2"/>
    <property type="match status" value="1"/>
</dbReference>
<name>A0A0C1JUE3_9BACT</name>
<gene>
    <name evidence="6" type="primary">npr</name>
    <name evidence="6" type="ORF">DB44_AR00190</name>
</gene>
<evidence type="ECO:0000313" key="7">
    <source>
        <dbReference type="Proteomes" id="UP000031465"/>
    </source>
</evidence>
<accession>A0A0C1JUE3</accession>
<dbReference type="AlphaFoldDB" id="A0A0C1JUE3"/>